<dbReference type="PATRIC" id="fig|29422.6.peg.2764"/>
<keyword evidence="2" id="KW-1185">Reference proteome</keyword>
<evidence type="ECO:0000313" key="2">
    <source>
        <dbReference type="Proteomes" id="UP000054742"/>
    </source>
</evidence>
<organism evidence="1 2">
    <name type="scientific">Legionella brunensis</name>
    <dbReference type="NCBI Taxonomy" id="29422"/>
    <lineage>
        <taxon>Bacteria</taxon>
        <taxon>Pseudomonadati</taxon>
        <taxon>Pseudomonadota</taxon>
        <taxon>Gammaproteobacteria</taxon>
        <taxon>Legionellales</taxon>
        <taxon>Legionellaceae</taxon>
        <taxon>Legionella</taxon>
    </lineage>
</organism>
<protein>
    <submittedName>
        <fullName evidence="1">Permease</fullName>
    </submittedName>
</protein>
<evidence type="ECO:0000313" key="1">
    <source>
        <dbReference type="EMBL" id="KTC78309.1"/>
    </source>
</evidence>
<dbReference type="EMBL" id="LNXV01000033">
    <property type="protein sequence ID" value="KTC78309.1"/>
    <property type="molecule type" value="Genomic_DNA"/>
</dbReference>
<dbReference type="OrthoDB" id="5647175at2"/>
<dbReference type="Proteomes" id="UP000054742">
    <property type="component" value="Unassembled WGS sequence"/>
</dbReference>
<dbReference type="STRING" id="29422.Lbru_2601"/>
<gene>
    <name evidence="1" type="ORF">Lbru_2601</name>
</gene>
<sequence length="175" mass="19831">MAHLYIALPQGWCFAGKRDVSGVLKDVLINHANTQIILLQDIIKDCLRTKKRSSSFVTVPLRGTERITISTTTGAGIGQDLEPHAITIYFKKPPYTKDFFLQYTPKNNGKYPSDVETHVVKGSDVVVCSAMFHTMYGQKWHNLHFFSKEKMAEILAAEKEQRDNRRHVGDNPLPT</sequence>
<name>A0A0W0S5W2_9GAMM</name>
<comment type="caution">
    <text evidence="1">The sequence shown here is derived from an EMBL/GenBank/DDBJ whole genome shotgun (WGS) entry which is preliminary data.</text>
</comment>
<proteinExistence type="predicted"/>
<reference evidence="1 2" key="1">
    <citation type="submission" date="2015-11" db="EMBL/GenBank/DDBJ databases">
        <title>Genomic analysis of 38 Legionella species identifies large and diverse effector repertoires.</title>
        <authorList>
            <person name="Burstein D."/>
            <person name="Amaro F."/>
            <person name="Zusman T."/>
            <person name="Lifshitz Z."/>
            <person name="Cohen O."/>
            <person name="Gilbert J.A."/>
            <person name="Pupko T."/>
            <person name="Shuman H.A."/>
            <person name="Segal G."/>
        </authorList>
    </citation>
    <scope>NUCLEOTIDE SEQUENCE [LARGE SCALE GENOMIC DNA]</scope>
    <source>
        <strain evidence="1 2">ATCC 43878</strain>
    </source>
</reference>
<dbReference type="AlphaFoldDB" id="A0A0W0S5W2"/>
<accession>A0A0W0S5W2</accession>
<dbReference type="RefSeq" id="WP_058442570.1">
    <property type="nucleotide sequence ID" value="NZ_CAAAHU010000004.1"/>
</dbReference>